<dbReference type="AlphaFoldDB" id="A0A084W5Y5"/>
<dbReference type="EMBL" id="ATLV01020706">
    <property type="status" value="NOT_ANNOTATED_CDS"/>
    <property type="molecule type" value="Genomic_DNA"/>
</dbReference>
<reference evidence="2 4" key="1">
    <citation type="journal article" date="2014" name="BMC Genomics">
        <title>Genome sequence of Anopheles sinensis provides insight into genetics basis of mosquito competence for malaria parasites.</title>
        <authorList>
            <person name="Zhou D."/>
            <person name="Zhang D."/>
            <person name="Ding G."/>
            <person name="Shi L."/>
            <person name="Hou Q."/>
            <person name="Ye Y."/>
            <person name="Xu Y."/>
            <person name="Zhou H."/>
            <person name="Xiong C."/>
            <person name="Li S."/>
            <person name="Yu J."/>
            <person name="Hong S."/>
            <person name="Yu X."/>
            <person name="Zou P."/>
            <person name="Chen C."/>
            <person name="Chang X."/>
            <person name="Wang W."/>
            <person name="Lv Y."/>
            <person name="Sun Y."/>
            <person name="Ma L."/>
            <person name="Shen B."/>
            <person name="Zhu C."/>
        </authorList>
    </citation>
    <scope>NUCLEOTIDE SEQUENCE [LARGE SCALE GENOMIC DNA]</scope>
</reference>
<name>A0A084W5Y5_ANOSI</name>
<dbReference type="EnsemblMetazoa" id="ASIC013621-RA">
    <property type="protein sequence ID" value="ASIC013621-PA"/>
    <property type="gene ID" value="ASIC013621"/>
</dbReference>
<dbReference type="Proteomes" id="UP000030765">
    <property type="component" value="Unassembled WGS sequence"/>
</dbReference>
<protein>
    <submittedName>
        <fullName evidence="2 3">Uncharacterized protein</fullName>
    </submittedName>
</protein>
<gene>
    <name evidence="2" type="ORF">ZHAS_00013621</name>
</gene>
<evidence type="ECO:0000313" key="3">
    <source>
        <dbReference type="EnsemblMetazoa" id="ASIC013621-PA"/>
    </source>
</evidence>
<organism evidence="2">
    <name type="scientific">Anopheles sinensis</name>
    <name type="common">Mosquito</name>
    <dbReference type="NCBI Taxonomy" id="74873"/>
    <lineage>
        <taxon>Eukaryota</taxon>
        <taxon>Metazoa</taxon>
        <taxon>Ecdysozoa</taxon>
        <taxon>Arthropoda</taxon>
        <taxon>Hexapoda</taxon>
        <taxon>Insecta</taxon>
        <taxon>Pterygota</taxon>
        <taxon>Neoptera</taxon>
        <taxon>Endopterygota</taxon>
        <taxon>Diptera</taxon>
        <taxon>Nematocera</taxon>
        <taxon>Culicoidea</taxon>
        <taxon>Culicidae</taxon>
        <taxon>Anophelinae</taxon>
        <taxon>Anopheles</taxon>
    </lineage>
</organism>
<feature type="region of interest" description="Disordered" evidence="1">
    <location>
        <begin position="62"/>
        <end position="138"/>
    </location>
</feature>
<reference evidence="3" key="2">
    <citation type="submission" date="2020-05" db="UniProtKB">
        <authorList>
            <consortium name="EnsemblMetazoa"/>
        </authorList>
    </citation>
    <scope>IDENTIFICATION</scope>
</reference>
<evidence type="ECO:0000256" key="1">
    <source>
        <dbReference type="SAM" id="MobiDB-lite"/>
    </source>
</evidence>
<accession>A0A084W5Y5</accession>
<dbReference type="EMBL" id="KE525305">
    <property type="protein sequence ID" value="KFB45629.1"/>
    <property type="molecule type" value="Genomic_DNA"/>
</dbReference>
<proteinExistence type="predicted"/>
<dbReference type="VEuPathDB" id="VectorBase:ASIC013621"/>
<keyword evidence="4" id="KW-1185">Reference proteome</keyword>
<sequence length="138" mass="14873">MTAQVTTASKSGESTAIVGLRAHLPRHSILWVVVDKGLPDSSHLTPHWSTGSDASPDECKYTPYARGHTPPAPTGTDRGLVHRMAGGGKGKKPTLKPLETRVLPMSSPIERRSTTSLGHARWSVSPDREPYILTRSGE</sequence>
<evidence type="ECO:0000313" key="2">
    <source>
        <dbReference type="EMBL" id="KFB45629.1"/>
    </source>
</evidence>
<evidence type="ECO:0000313" key="4">
    <source>
        <dbReference type="Proteomes" id="UP000030765"/>
    </source>
</evidence>